<proteinExistence type="predicted"/>
<evidence type="ECO:0000256" key="1">
    <source>
        <dbReference type="SAM" id="MobiDB-lite"/>
    </source>
</evidence>
<evidence type="ECO:0000313" key="3">
    <source>
        <dbReference type="EMBL" id="KAJ7641913.1"/>
    </source>
</evidence>
<comment type="caution">
    <text evidence="3">The sequence shown here is derived from an EMBL/GenBank/DDBJ whole genome shotgun (WGS) entry which is preliminary data.</text>
</comment>
<accession>A0AAD7FTJ1</accession>
<keyword evidence="2" id="KW-1133">Transmembrane helix</keyword>
<evidence type="ECO:0000256" key="2">
    <source>
        <dbReference type="SAM" id="Phobius"/>
    </source>
</evidence>
<name>A0AAD7FTJ1_9AGAR</name>
<sequence length="386" mass="40970">MSRSLRSRLPRGVGCTLFENDAKAGPCEFSSFHQNKPCSGLAYFLAAACDSCSSATSDSLSYADYARANGCGKAFNPNPSPLPSGTSSLPSWALAMAEATPLPTAFDFTEASNLAASLGGISTSPTSSTPLTQNFSPKFTAIESEPAAVPSNSSTSEASISTSGSSKLHAGAIVGILFGVLAVVAFAAFLLLRARYHQQQRRLVARGFTELPSPIEKDLDLPVNRAPEVVPRPYPFSQPSTAVVAGSSAGPTRRPRNLQEKMAMVQPAKTTARAASQCTTPEARREYLENELRSCQQRMLHIQNHLQRAASVLAPMIATPATTGSGSNGARTATEESSSTVESDVVSRLREQNEGYQARIQELEAQMMSPWALGLSDEPPPGYFDS</sequence>
<feature type="compositionally biased region" description="Polar residues" evidence="1">
    <location>
        <begin position="320"/>
        <end position="331"/>
    </location>
</feature>
<feature type="transmembrane region" description="Helical" evidence="2">
    <location>
        <begin position="168"/>
        <end position="192"/>
    </location>
</feature>
<reference evidence="3" key="1">
    <citation type="submission" date="2023-03" db="EMBL/GenBank/DDBJ databases">
        <title>Massive genome expansion in bonnet fungi (Mycena s.s.) driven by repeated elements and novel gene families across ecological guilds.</title>
        <authorList>
            <consortium name="Lawrence Berkeley National Laboratory"/>
            <person name="Harder C.B."/>
            <person name="Miyauchi S."/>
            <person name="Viragh M."/>
            <person name="Kuo A."/>
            <person name="Thoen E."/>
            <person name="Andreopoulos B."/>
            <person name="Lu D."/>
            <person name="Skrede I."/>
            <person name="Drula E."/>
            <person name="Henrissat B."/>
            <person name="Morin E."/>
            <person name="Kohler A."/>
            <person name="Barry K."/>
            <person name="LaButti K."/>
            <person name="Morin E."/>
            <person name="Salamov A."/>
            <person name="Lipzen A."/>
            <person name="Mereny Z."/>
            <person name="Hegedus B."/>
            <person name="Baldrian P."/>
            <person name="Stursova M."/>
            <person name="Weitz H."/>
            <person name="Taylor A."/>
            <person name="Grigoriev I.V."/>
            <person name="Nagy L.G."/>
            <person name="Martin F."/>
            <person name="Kauserud H."/>
        </authorList>
    </citation>
    <scope>NUCLEOTIDE SEQUENCE</scope>
    <source>
        <strain evidence="3">9284</strain>
    </source>
</reference>
<evidence type="ECO:0008006" key="5">
    <source>
        <dbReference type="Google" id="ProtNLM"/>
    </source>
</evidence>
<keyword evidence="2" id="KW-0472">Membrane</keyword>
<keyword evidence="4" id="KW-1185">Reference proteome</keyword>
<dbReference type="AlphaFoldDB" id="A0AAD7FTJ1"/>
<protein>
    <recommendedName>
        <fullName evidence="5">Transmembrane protein</fullName>
    </recommendedName>
</protein>
<gene>
    <name evidence="3" type="ORF">FB45DRAFT_363330</name>
</gene>
<feature type="region of interest" description="Disordered" evidence="1">
    <location>
        <begin position="320"/>
        <end position="341"/>
    </location>
</feature>
<organism evidence="3 4">
    <name type="scientific">Roridomyces roridus</name>
    <dbReference type="NCBI Taxonomy" id="1738132"/>
    <lineage>
        <taxon>Eukaryota</taxon>
        <taxon>Fungi</taxon>
        <taxon>Dikarya</taxon>
        <taxon>Basidiomycota</taxon>
        <taxon>Agaricomycotina</taxon>
        <taxon>Agaricomycetes</taxon>
        <taxon>Agaricomycetidae</taxon>
        <taxon>Agaricales</taxon>
        <taxon>Marasmiineae</taxon>
        <taxon>Mycenaceae</taxon>
        <taxon>Roridomyces</taxon>
    </lineage>
</organism>
<dbReference type="EMBL" id="JARKIF010000004">
    <property type="protein sequence ID" value="KAJ7641913.1"/>
    <property type="molecule type" value="Genomic_DNA"/>
</dbReference>
<evidence type="ECO:0000313" key="4">
    <source>
        <dbReference type="Proteomes" id="UP001221142"/>
    </source>
</evidence>
<dbReference type="Proteomes" id="UP001221142">
    <property type="component" value="Unassembled WGS sequence"/>
</dbReference>
<keyword evidence="2" id="KW-0812">Transmembrane</keyword>